<comment type="caution">
    <text evidence="2">The sequence shown here is derived from an EMBL/GenBank/DDBJ whole genome shotgun (WGS) entry which is preliminary data.</text>
</comment>
<protein>
    <submittedName>
        <fullName evidence="2">Uncharacterized protein</fullName>
    </submittedName>
</protein>
<gene>
    <name evidence="2" type="ORF">HAX54_051409</name>
</gene>
<feature type="compositionally biased region" description="Basic and acidic residues" evidence="1">
    <location>
        <begin position="8"/>
        <end position="18"/>
    </location>
</feature>
<reference evidence="2 3" key="1">
    <citation type="journal article" date="2021" name="BMC Genomics">
        <title>Datura genome reveals duplications of psychoactive alkaloid biosynthetic genes and high mutation rate following tissue culture.</title>
        <authorList>
            <person name="Rajewski A."/>
            <person name="Carter-House D."/>
            <person name="Stajich J."/>
            <person name="Litt A."/>
        </authorList>
    </citation>
    <scope>NUCLEOTIDE SEQUENCE [LARGE SCALE GENOMIC DNA]</scope>
    <source>
        <strain evidence="2">AR-01</strain>
    </source>
</reference>
<evidence type="ECO:0000313" key="2">
    <source>
        <dbReference type="EMBL" id="MCE3052010.1"/>
    </source>
</evidence>
<dbReference type="EMBL" id="JACEIK010009152">
    <property type="protein sequence ID" value="MCE3052010.1"/>
    <property type="molecule type" value="Genomic_DNA"/>
</dbReference>
<proteinExistence type="predicted"/>
<evidence type="ECO:0000313" key="3">
    <source>
        <dbReference type="Proteomes" id="UP000823775"/>
    </source>
</evidence>
<sequence>TAGMHVQGDARSRQERRCAQGHARHVVQDASVFHQELMETRKLAPAMLGLRLMAIGLSALN</sequence>
<organism evidence="2 3">
    <name type="scientific">Datura stramonium</name>
    <name type="common">Jimsonweed</name>
    <name type="synonym">Common thornapple</name>
    <dbReference type="NCBI Taxonomy" id="4076"/>
    <lineage>
        <taxon>Eukaryota</taxon>
        <taxon>Viridiplantae</taxon>
        <taxon>Streptophyta</taxon>
        <taxon>Embryophyta</taxon>
        <taxon>Tracheophyta</taxon>
        <taxon>Spermatophyta</taxon>
        <taxon>Magnoliopsida</taxon>
        <taxon>eudicotyledons</taxon>
        <taxon>Gunneridae</taxon>
        <taxon>Pentapetalae</taxon>
        <taxon>asterids</taxon>
        <taxon>lamiids</taxon>
        <taxon>Solanales</taxon>
        <taxon>Solanaceae</taxon>
        <taxon>Solanoideae</taxon>
        <taxon>Datureae</taxon>
        <taxon>Datura</taxon>
    </lineage>
</organism>
<evidence type="ECO:0000256" key="1">
    <source>
        <dbReference type="SAM" id="MobiDB-lite"/>
    </source>
</evidence>
<accession>A0ABS8WR82</accession>
<feature type="region of interest" description="Disordered" evidence="1">
    <location>
        <begin position="1"/>
        <end position="20"/>
    </location>
</feature>
<name>A0ABS8WR82_DATST</name>
<feature type="non-terminal residue" evidence="2">
    <location>
        <position position="1"/>
    </location>
</feature>
<keyword evidence="3" id="KW-1185">Reference proteome</keyword>
<dbReference type="Proteomes" id="UP000823775">
    <property type="component" value="Unassembled WGS sequence"/>
</dbReference>